<dbReference type="NCBIfam" id="NF009487">
    <property type="entry name" value="PRK12849.1"/>
    <property type="match status" value="1"/>
</dbReference>
<dbReference type="EMBL" id="PCYK01000021">
    <property type="protein sequence ID" value="PIR45911.1"/>
    <property type="molecule type" value="Genomic_DNA"/>
</dbReference>
<dbReference type="NCBIfam" id="NF009489">
    <property type="entry name" value="PRK12851.1"/>
    <property type="match status" value="1"/>
</dbReference>
<dbReference type="EC" id="5.6.1.7" evidence="6"/>
<proteinExistence type="inferred from homology"/>
<keyword evidence="3 6" id="KW-0067">ATP-binding</keyword>
<dbReference type="PRINTS" id="PR00298">
    <property type="entry name" value="CHAPERONIN60"/>
</dbReference>
<dbReference type="GO" id="GO:0140662">
    <property type="term" value="F:ATP-dependent protein folding chaperone"/>
    <property type="evidence" value="ECO:0007669"/>
    <property type="project" value="InterPro"/>
</dbReference>
<evidence type="ECO:0000256" key="9">
    <source>
        <dbReference type="SAM" id="MobiDB-lite"/>
    </source>
</evidence>
<evidence type="ECO:0000256" key="7">
    <source>
        <dbReference type="RuleBase" id="RU000418"/>
    </source>
</evidence>
<feature type="binding site" evidence="6">
    <location>
        <begin position="86"/>
        <end position="90"/>
    </location>
    <ligand>
        <name>ATP</name>
        <dbReference type="ChEBI" id="CHEBI:30616"/>
    </ligand>
</feature>
<dbReference type="NCBIfam" id="TIGR02348">
    <property type="entry name" value="GroEL"/>
    <property type="match status" value="1"/>
</dbReference>
<organism evidence="10 11">
    <name type="scientific">Candidatus Vogelbacteria bacterium CG10_big_fil_rev_8_21_14_0_10_49_38</name>
    <dbReference type="NCBI Taxonomy" id="1975043"/>
    <lineage>
        <taxon>Bacteria</taxon>
        <taxon>Candidatus Vogeliibacteriota</taxon>
    </lineage>
</organism>
<dbReference type="CDD" id="cd03344">
    <property type="entry name" value="GroEL"/>
    <property type="match status" value="1"/>
</dbReference>
<evidence type="ECO:0000256" key="3">
    <source>
        <dbReference type="ARBA" id="ARBA00022840"/>
    </source>
</evidence>
<comment type="similarity">
    <text evidence="1 6 7">Belongs to the chaperonin (HSP60) family.</text>
</comment>
<keyword evidence="5 6" id="KW-0413">Isomerase</keyword>
<dbReference type="InterPro" id="IPR027413">
    <property type="entry name" value="GROEL-like_equatorial_sf"/>
</dbReference>
<keyword evidence="6" id="KW-0963">Cytoplasm</keyword>
<reference evidence="10 11" key="1">
    <citation type="submission" date="2017-09" db="EMBL/GenBank/DDBJ databases">
        <title>Depth-based differentiation of microbial function through sediment-hosted aquifers and enrichment of novel symbionts in the deep terrestrial subsurface.</title>
        <authorList>
            <person name="Probst A.J."/>
            <person name="Ladd B."/>
            <person name="Jarett J.K."/>
            <person name="Geller-Mcgrath D.E."/>
            <person name="Sieber C.M."/>
            <person name="Emerson J.B."/>
            <person name="Anantharaman K."/>
            <person name="Thomas B.C."/>
            <person name="Malmstrom R."/>
            <person name="Stieglmeier M."/>
            <person name="Klingl A."/>
            <person name="Woyke T."/>
            <person name="Ryan C.M."/>
            <person name="Banfield J.F."/>
        </authorList>
    </citation>
    <scope>NUCLEOTIDE SEQUENCE [LARGE SCALE GENOMIC DNA]</scope>
    <source>
        <strain evidence="10">CG10_big_fil_rev_8_21_14_0_10_49_38</strain>
    </source>
</reference>
<dbReference type="GO" id="GO:0016853">
    <property type="term" value="F:isomerase activity"/>
    <property type="evidence" value="ECO:0007669"/>
    <property type="project" value="UniProtKB-KW"/>
</dbReference>
<dbReference type="PROSITE" id="PS00296">
    <property type="entry name" value="CHAPERONINS_CPN60"/>
    <property type="match status" value="1"/>
</dbReference>
<evidence type="ECO:0000256" key="4">
    <source>
        <dbReference type="ARBA" id="ARBA00023186"/>
    </source>
</evidence>
<evidence type="ECO:0000256" key="6">
    <source>
        <dbReference type="HAMAP-Rule" id="MF_00600"/>
    </source>
</evidence>
<comment type="subunit">
    <text evidence="6 8">Forms a cylinder of 14 subunits composed of two heptameric rings stacked back-to-back. Interacts with the co-chaperonin GroES.</text>
</comment>
<dbReference type="PANTHER" id="PTHR45633">
    <property type="entry name" value="60 KDA HEAT SHOCK PROTEIN, MITOCHONDRIAL"/>
    <property type="match status" value="1"/>
</dbReference>
<evidence type="ECO:0000256" key="2">
    <source>
        <dbReference type="ARBA" id="ARBA00022741"/>
    </source>
</evidence>
<dbReference type="InterPro" id="IPR027409">
    <property type="entry name" value="GroEL-like_apical_dom_sf"/>
</dbReference>
<dbReference type="Gene3D" id="3.30.260.10">
    <property type="entry name" value="TCP-1-like chaperonin intermediate domain"/>
    <property type="match status" value="1"/>
</dbReference>
<dbReference type="AlphaFoldDB" id="A0A2H0RH79"/>
<evidence type="ECO:0000256" key="1">
    <source>
        <dbReference type="ARBA" id="ARBA00006607"/>
    </source>
</evidence>
<dbReference type="InterPro" id="IPR002423">
    <property type="entry name" value="Cpn60/GroEL/TCP-1"/>
</dbReference>
<dbReference type="InterPro" id="IPR027410">
    <property type="entry name" value="TCP-1-like_intermed_sf"/>
</dbReference>
<feature type="binding site" evidence="6">
    <location>
        <position position="503"/>
    </location>
    <ligand>
        <name>ATP</name>
        <dbReference type="ChEBI" id="CHEBI:30616"/>
    </ligand>
</feature>
<keyword evidence="2 6" id="KW-0547">Nucleotide-binding</keyword>
<name>A0A2H0RH79_9BACT</name>
<dbReference type="NCBIfam" id="NF000592">
    <property type="entry name" value="PRK00013.1"/>
    <property type="match status" value="1"/>
</dbReference>
<dbReference type="InterPro" id="IPR018370">
    <property type="entry name" value="Chaperonin_Cpn60_CS"/>
</dbReference>
<dbReference type="GO" id="GO:0051082">
    <property type="term" value="F:unfolded protein binding"/>
    <property type="evidence" value="ECO:0007669"/>
    <property type="project" value="UniProtKB-UniRule"/>
</dbReference>
<feature type="compositionally biased region" description="Gly residues" evidence="9">
    <location>
        <begin position="542"/>
        <end position="552"/>
    </location>
</feature>
<evidence type="ECO:0000256" key="8">
    <source>
        <dbReference type="RuleBase" id="RU000419"/>
    </source>
</evidence>
<dbReference type="InterPro" id="IPR001844">
    <property type="entry name" value="Cpn60/GroEL"/>
</dbReference>
<dbReference type="Gene3D" id="1.10.560.10">
    <property type="entry name" value="GroEL-like equatorial domain"/>
    <property type="match status" value="1"/>
</dbReference>
<dbReference type="GO" id="GO:0005524">
    <property type="term" value="F:ATP binding"/>
    <property type="evidence" value="ECO:0007669"/>
    <property type="project" value="UniProtKB-UniRule"/>
</dbReference>
<dbReference type="GO" id="GO:0005737">
    <property type="term" value="C:cytoplasm"/>
    <property type="evidence" value="ECO:0007669"/>
    <property type="project" value="UniProtKB-SubCell"/>
</dbReference>
<dbReference type="NCBIfam" id="NF009488">
    <property type="entry name" value="PRK12850.1"/>
    <property type="match status" value="1"/>
</dbReference>
<feature type="region of interest" description="Disordered" evidence="9">
    <location>
        <begin position="533"/>
        <end position="552"/>
    </location>
</feature>
<dbReference type="FunFam" id="3.50.7.10:FF:000001">
    <property type="entry name" value="60 kDa chaperonin"/>
    <property type="match status" value="1"/>
</dbReference>
<feature type="binding site" evidence="6">
    <location>
        <position position="415"/>
    </location>
    <ligand>
        <name>ATP</name>
        <dbReference type="ChEBI" id="CHEBI:30616"/>
    </ligand>
</feature>
<dbReference type="Pfam" id="PF00118">
    <property type="entry name" value="Cpn60_TCP1"/>
    <property type="match status" value="1"/>
</dbReference>
<sequence length="552" mass="58235">MAKQIIFGDDARKALKRGIDTVAGAVKITLGPKGRNVVYDKGYGAPVITNDGVSIAKEITLTDKMENLGAEIIKDVANKTNDIAGDGTTTAVVLAQAVIEEGLKRTSLGLSPMGLRAGIEAATAEVTATLKAMAKPIKSKEEIVQVATISAENEEIGAIIADAIERVGKDGVVTVEESQQSFTVESELVEGMQFDKGYISPYMITDGERLEASYADPYILLVDKKISSIKEILPLLEKLAQTGRKELVIIADDIDGEALATLVVNKIRGTFNALAIKAPGYGDRKKEMLADIAALTGGTVIAEEVGLKLETAEVEMLGRARRVVASKEATTIVGGKGGKKDIDERISQIKKQLENSDSAYDKEKLRERLGKLSGGVAVIKVGATTESEMKYKKLKIEDAVAATKAAVDEGIVPGGGVALIKAGEAVSKKGVKSSDEEMAQEFETGVKILLKALEAPLRQIVINAGKDDAAVIIEKVKISKTFEGYDARADKLVDDMIKAGIVDPVKVTRTGLERAAGAAAILLTTEVAIADEPEKDKPAVGGPAGMGGGMDY</sequence>
<accession>A0A2H0RH79</accession>
<comment type="function">
    <text evidence="6 8">Together with its co-chaperonin GroES, plays an essential role in assisting protein folding. The GroEL-GroES system forms a nano-cage that allows encapsulation of the non-native substrate proteins and provides a physical environment optimized to promote and accelerate protein folding.</text>
</comment>
<keyword evidence="4 6" id="KW-0143">Chaperone</keyword>
<dbReference type="SUPFAM" id="SSF48592">
    <property type="entry name" value="GroEL equatorial domain-like"/>
    <property type="match status" value="1"/>
</dbReference>
<dbReference type="SUPFAM" id="SSF54849">
    <property type="entry name" value="GroEL-intermediate domain like"/>
    <property type="match status" value="1"/>
</dbReference>
<dbReference type="SUPFAM" id="SSF52029">
    <property type="entry name" value="GroEL apical domain-like"/>
    <property type="match status" value="1"/>
</dbReference>
<evidence type="ECO:0000313" key="10">
    <source>
        <dbReference type="EMBL" id="PIR45911.1"/>
    </source>
</evidence>
<dbReference type="HAMAP" id="MF_00600">
    <property type="entry name" value="CH60"/>
    <property type="match status" value="1"/>
</dbReference>
<dbReference type="Proteomes" id="UP000230431">
    <property type="component" value="Unassembled WGS sequence"/>
</dbReference>
<feature type="binding site" evidence="6">
    <location>
        <begin position="29"/>
        <end position="32"/>
    </location>
    <ligand>
        <name>ATP</name>
        <dbReference type="ChEBI" id="CHEBI:30616"/>
    </ligand>
</feature>
<evidence type="ECO:0000313" key="11">
    <source>
        <dbReference type="Proteomes" id="UP000230431"/>
    </source>
</evidence>
<protein>
    <recommendedName>
        <fullName evidence="6">Chaperonin GroEL</fullName>
        <ecNumber evidence="6">5.6.1.7</ecNumber>
    </recommendedName>
    <alternativeName>
        <fullName evidence="6">60 kDa chaperonin</fullName>
    </alternativeName>
    <alternativeName>
        <fullName evidence="6">Chaperonin-60</fullName>
        <shortName evidence="6">Cpn60</shortName>
    </alternativeName>
</protein>
<dbReference type="Gene3D" id="3.50.7.10">
    <property type="entry name" value="GroEL"/>
    <property type="match status" value="1"/>
</dbReference>
<comment type="caution">
    <text evidence="10">The sequence shown here is derived from an EMBL/GenBank/DDBJ whole genome shotgun (WGS) entry which is preliminary data.</text>
</comment>
<comment type="subcellular location">
    <subcellularLocation>
        <location evidence="6">Cytoplasm</location>
    </subcellularLocation>
</comment>
<comment type="caution">
    <text evidence="6">Lacks conserved residue(s) required for the propagation of feature annotation.</text>
</comment>
<evidence type="ECO:0000256" key="5">
    <source>
        <dbReference type="ARBA" id="ARBA00023235"/>
    </source>
</evidence>
<gene>
    <name evidence="6 10" type="primary">groL</name>
    <name evidence="6" type="synonym">groEL</name>
    <name evidence="10" type="ORF">COV08_02675</name>
</gene>
<dbReference type="GO" id="GO:0042026">
    <property type="term" value="P:protein refolding"/>
    <property type="evidence" value="ECO:0007669"/>
    <property type="project" value="UniProtKB-UniRule"/>
</dbReference>